<dbReference type="AlphaFoldDB" id="A0AAV4GEK6"/>
<evidence type="ECO:0000313" key="3">
    <source>
        <dbReference type="Proteomes" id="UP000762676"/>
    </source>
</evidence>
<evidence type="ECO:0000313" key="2">
    <source>
        <dbReference type="EMBL" id="GFR83944.1"/>
    </source>
</evidence>
<dbReference type="EMBL" id="BMAT01004931">
    <property type="protein sequence ID" value="GFR83944.1"/>
    <property type="molecule type" value="Genomic_DNA"/>
</dbReference>
<feature type="transmembrane region" description="Helical" evidence="1">
    <location>
        <begin position="123"/>
        <end position="142"/>
    </location>
</feature>
<keyword evidence="3" id="KW-1185">Reference proteome</keyword>
<accession>A0AAV4GEK6</accession>
<keyword evidence="1" id="KW-0472">Membrane</keyword>
<comment type="caution">
    <text evidence="2">The sequence shown here is derived from an EMBL/GenBank/DDBJ whole genome shotgun (WGS) entry which is preliminary data.</text>
</comment>
<sequence>MAQMNIELSDLGITRKEKEESDDISWNREPDIMPELKVDCWCPAQFEDSHVAYTNRVCGDMINRRIRGINNDKDTNERLRRLDLRPTEDLDKLVEKITQRKVYTERKEVYNSYNSFITQKTSYTLFISALVLLIPGLLWWKISPSVWCGFNVEKTLNMAQQAQYGELEARQ</sequence>
<keyword evidence="1" id="KW-1133">Transmembrane helix</keyword>
<organism evidence="2 3">
    <name type="scientific">Elysia marginata</name>
    <dbReference type="NCBI Taxonomy" id="1093978"/>
    <lineage>
        <taxon>Eukaryota</taxon>
        <taxon>Metazoa</taxon>
        <taxon>Spiralia</taxon>
        <taxon>Lophotrochozoa</taxon>
        <taxon>Mollusca</taxon>
        <taxon>Gastropoda</taxon>
        <taxon>Heterobranchia</taxon>
        <taxon>Euthyneura</taxon>
        <taxon>Panpulmonata</taxon>
        <taxon>Sacoglossa</taxon>
        <taxon>Placobranchoidea</taxon>
        <taxon>Plakobranchidae</taxon>
        <taxon>Elysia</taxon>
    </lineage>
</organism>
<name>A0AAV4GEK6_9GAST</name>
<proteinExistence type="predicted"/>
<reference evidence="2 3" key="1">
    <citation type="journal article" date="2021" name="Elife">
        <title>Chloroplast acquisition without the gene transfer in kleptoplastic sea slugs, Plakobranchus ocellatus.</title>
        <authorList>
            <person name="Maeda T."/>
            <person name="Takahashi S."/>
            <person name="Yoshida T."/>
            <person name="Shimamura S."/>
            <person name="Takaki Y."/>
            <person name="Nagai Y."/>
            <person name="Toyoda A."/>
            <person name="Suzuki Y."/>
            <person name="Arimoto A."/>
            <person name="Ishii H."/>
            <person name="Satoh N."/>
            <person name="Nishiyama T."/>
            <person name="Hasebe M."/>
            <person name="Maruyama T."/>
            <person name="Minagawa J."/>
            <person name="Obokata J."/>
            <person name="Shigenobu S."/>
        </authorList>
    </citation>
    <scope>NUCLEOTIDE SEQUENCE [LARGE SCALE GENOMIC DNA]</scope>
</reference>
<dbReference type="Proteomes" id="UP000762676">
    <property type="component" value="Unassembled WGS sequence"/>
</dbReference>
<protein>
    <submittedName>
        <fullName evidence="2">Pannexin 8</fullName>
    </submittedName>
</protein>
<evidence type="ECO:0000256" key="1">
    <source>
        <dbReference type="SAM" id="Phobius"/>
    </source>
</evidence>
<keyword evidence="1" id="KW-0812">Transmembrane</keyword>
<gene>
    <name evidence="2" type="ORF">ElyMa_002405500</name>
</gene>